<comment type="subcellular location">
    <subcellularLocation>
        <location evidence="2">Membrane</location>
    </subcellularLocation>
</comment>
<evidence type="ECO:0000256" key="8">
    <source>
        <dbReference type="ARBA" id="ARBA00022617"/>
    </source>
</evidence>
<dbReference type="PROSITE" id="PS00086">
    <property type="entry name" value="CYTOCHROME_P450"/>
    <property type="match status" value="1"/>
</dbReference>
<dbReference type="InterPro" id="IPR036736">
    <property type="entry name" value="ACP-like_sf"/>
</dbReference>
<dbReference type="PANTHER" id="PTHR45527:SF16">
    <property type="entry name" value="NONRIBOSOMAL PEPTIDE SYNTHASE ATNA-RELATED"/>
    <property type="match status" value="1"/>
</dbReference>
<feature type="transmembrane region" description="Helical" evidence="18">
    <location>
        <begin position="5116"/>
        <end position="5136"/>
    </location>
</feature>
<dbReference type="CDD" id="cd11061">
    <property type="entry name" value="CYP67-like"/>
    <property type="match status" value="1"/>
</dbReference>
<evidence type="ECO:0000256" key="12">
    <source>
        <dbReference type="ARBA" id="ARBA00023002"/>
    </source>
</evidence>
<dbReference type="CDD" id="cd19545">
    <property type="entry name" value="FUM14_C_NRPS-like"/>
    <property type="match status" value="2"/>
</dbReference>
<evidence type="ECO:0000256" key="5">
    <source>
        <dbReference type="ARBA" id="ARBA00022450"/>
    </source>
</evidence>
<keyword evidence="9 18" id="KW-0812">Transmembrane</keyword>
<dbReference type="Pfam" id="PF00501">
    <property type="entry name" value="AMP-binding"/>
    <property type="match status" value="4"/>
</dbReference>
<dbReference type="PROSITE" id="PS00012">
    <property type="entry name" value="PHOSPHOPANTETHEINE"/>
    <property type="match status" value="2"/>
</dbReference>
<evidence type="ECO:0000256" key="14">
    <source>
        <dbReference type="ARBA" id="ARBA00023033"/>
    </source>
</evidence>
<evidence type="ECO:0000256" key="1">
    <source>
        <dbReference type="ARBA" id="ARBA00001971"/>
    </source>
</evidence>
<dbReference type="GO" id="GO:0005737">
    <property type="term" value="C:cytoplasm"/>
    <property type="evidence" value="ECO:0007669"/>
    <property type="project" value="TreeGrafter"/>
</dbReference>
<evidence type="ECO:0000256" key="9">
    <source>
        <dbReference type="ARBA" id="ARBA00022692"/>
    </source>
</evidence>
<comment type="cofactor">
    <cofactor evidence="1 17">
        <name>heme</name>
        <dbReference type="ChEBI" id="CHEBI:30413"/>
    </cofactor>
</comment>
<evidence type="ECO:0000256" key="13">
    <source>
        <dbReference type="ARBA" id="ARBA00023004"/>
    </source>
</evidence>
<dbReference type="InterPro" id="IPR036396">
    <property type="entry name" value="Cyt_P450_sf"/>
</dbReference>
<dbReference type="PRINTS" id="PR00385">
    <property type="entry name" value="P450"/>
</dbReference>
<evidence type="ECO:0000256" key="18">
    <source>
        <dbReference type="SAM" id="Phobius"/>
    </source>
</evidence>
<reference evidence="20" key="2">
    <citation type="submission" date="2020-09" db="EMBL/GenBank/DDBJ databases">
        <title>Reference genome assembly for Australian Ascochyta lentis isolate Al4.</title>
        <authorList>
            <person name="Lee R.C."/>
            <person name="Farfan-Caceres L.M."/>
            <person name="Debler J.W."/>
            <person name="Williams A.H."/>
            <person name="Henares B.M."/>
        </authorList>
    </citation>
    <scope>NUCLEOTIDE SEQUENCE</scope>
    <source>
        <strain evidence="20">Al4</strain>
    </source>
</reference>
<dbReference type="CDD" id="cd19534">
    <property type="entry name" value="E_NRPS"/>
    <property type="match status" value="1"/>
</dbReference>
<keyword evidence="11 18" id="KW-1133">Transmembrane helix</keyword>
<evidence type="ECO:0000256" key="11">
    <source>
        <dbReference type="ARBA" id="ARBA00022989"/>
    </source>
</evidence>
<organism evidence="20 21">
    <name type="scientific">Ascochyta lentis</name>
    <dbReference type="NCBI Taxonomy" id="205686"/>
    <lineage>
        <taxon>Eukaryota</taxon>
        <taxon>Fungi</taxon>
        <taxon>Dikarya</taxon>
        <taxon>Ascomycota</taxon>
        <taxon>Pezizomycotina</taxon>
        <taxon>Dothideomycetes</taxon>
        <taxon>Pleosporomycetidae</taxon>
        <taxon>Pleosporales</taxon>
        <taxon>Pleosporineae</taxon>
        <taxon>Didymellaceae</taxon>
        <taxon>Ascochyta</taxon>
    </lineage>
</organism>
<evidence type="ECO:0000259" key="19">
    <source>
        <dbReference type="PROSITE" id="PS50075"/>
    </source>
</evidence>
<dbReference type="FunFam" id="3.40.50.980:FF:000001">
    <property type="entry name" value="Non-ribosomal peptide synthetase"/>
    <property type="match status" value="1"/>
</dbReference>
<keyword evidence="21" id="KW-1185">Reference proteome</keyword>
<comment type="pathway">
    <text evidence="3">Mycotoxin biosynthesis.</text>
</comment>
<dbReference type="Gene3D" id="3.40.50.980">
    <property type="match status" value="4"/>
</dbReference>
<feature type="domain" description="Carrier" evidence="19">
    <location>
        <begin position="3398"/>
        <end position="3474"/>
    </location>
</feature>
<dbReference type="EMBL" id="RZGK01000024">
    <property type="protein sequence ID" value="KAF9690430.1"/>
    <property type="molecule type" value="Genomic_DNA"/>
</dbReference>
<keyword evidence="14" id="KW-0503">Monooxygenase</keyword>
<dbReference type="GO" id="GO:0016874">
    <property type="term" value="F:ligase activity"/>
    <property type="evidence" value="ECO:0007669"/>
    <property type="project" value="UniProtKB-KW"/>
</dbReference>
<dbReference type="InterPro" id="IPR009081">
    <property type="entry name" value="PP-bd_ACP"/>
</dbReference>
<dbReference type="Gene3D" id="1.10.1200.10">
    <property type="entry name" value="ACP-like"/>
    <property type="match status" value="4"/>
</dbReference>
<dbReference type="FunFam" id="1.10.630.10:FF:000063">
    <property type="entry name" value="Cytochrome P450 monooxygenase"/>
    <property type="match status" value="1"/>
</dbReference>
<dbReference type="Gene3D" id="3.30.559.30">
    <property type="entry name" value="Nonribosomal peptide synthetase, condensation domain"/>
    <property type="match status" value="5"/>
</dbReference>
<protein>
    <recommendedName>
        <fullName evidence="19">Carrier domain-containing protein</fullName>
    </recommendedName>
</protein>
<dbReference type="SUPFAM" id="SSF56801">
    <property type="entry name" value="Acetyl-CoA synthetase-like"/>
    <property type="match status" value="4"/>
</dbReference>
<evidence type="ECO:0000256" key="17">
    <source>
        <dbReference type="PIRSR" id="PIRSR602401-1"/>
    </source>
</evidence>
<dbReference type="InterPro" id="IPR020806">
    <property type="entry name" value="PKS_PP-bd"/>
</dbReference>
<dbReference type="PRINTS" id="PR00463">
    <property type="entry name" value="EP450I"/>
</dbReference>
<dbReference type="GO" id="GO:0031177">
    <property type="term" value="F:phosphopantetheine binding"/>
    <property type="evidence" value="ECO:0007669"/>
    <property type="project" value="InterPro"/>
</dbReference>
<feature type="domain" description="Carrier" evidence="19">
    <location>
        <begin position="775"/>
        <end position="851"/>
    </location>
</feature>
<dbReference type="GO" id="GO:0043041">
    <property type="term" value="P:amino acid activation for nonribosomal peptide biosynthetic process"/>
    <property type="evidence" value="ECO:0007669"/>
    <property type="project" value="TreeGrafter"/>
</dbReference>
<gene>
    <name evidence="20" type="ORF">EKO04_011565</name>
</gene>
<accession>A0A8H7MD79</accession>
<dbReference type="PROSITE" id="PS50075">
    <property type="entry name" value="CARRIER"/>
    <property type="match status" value="4"/>
</dbReference>
<dbReference type="InterPro" id="IPR001242">
    <property type="entry name" value="Condensation_dom"/>
</dbReference>
<dbReference type="SUPFAM" id="SSF48264">
    <property type="entry name" value="Cytochrome P450"/>
    <property type="match status" value="1"/>
</dbReference>
<dbReference type="InterPro" id="IPR045851">
    <property type="entry name" value="AMP-bd_C_sf"/>
</dbReference>
<dbReference type="Pfam" id="PF00067">
    <property type="entry name" value="p450"/>
    <property type="match status" value="1"/>
</dbReference>
<dbReference type="GO" id="GO:0016020">
    <property type="term" value="C:membrane"/>
    <property type="evidence" value="ECO:0007669"/>
    <property type="project" value="UniProtKB-SubCell"/>
</dbReference>
<dbReference type="InterPro" id="IPR023213">
    <property type="entry name" value="CAT-like_dom_sf"/>
</dbReference>
<dbReference type="SUPFAM" id="SSF52777">
    <property type="entry name" value="CoA-dependent acyltransferases"/>
    <property type="match status" value="10"/>
</dbReference>
<comment type="caution">
    <text evidence="20">The sequence shown here is derived from an EMBL/GenBank/DDBJ whole genome shotgun (WGS) entry which is preliminary data.</text>
</comment>
<sequence length="5652" mass="623809">MHRFLLKPRIHIKKSIEQKVDMSEPSTQPMERSAMPCIIKDSFNDKHPFASSCIEVGTLIFASWAFTISRYTADTTEFEFRIYGAQGSATVQLSANGDLEADLYLSTAKDELQRKLGPSSYHSIRLEQKRPSSNKTFSNLLLEYHERNKQELMVSNAGTVEVSMEFDPMLVNQQFSQRIMATFIHAISVLAKSGSTALSHLDIISPQDQYDLTAILQESPPNTVESTVHGLIATMVERQPTETAIDAWDGVMSYSQLDHCATEVSKALYSRGVRPGHAVPVLFEKSKWALVGILGVWRAGAYYVPLDASYPRERLMHLVHATKATTIVCGSTMEQQARQAEVDILVLPLKSQAHQSDTISVKGRDPFTSQQHGISAQPTDLAYTMFTSGSTGNPKGVMMEHGSLCSSIVAMGEFLGLNPGTRITHLASLTFDISVFEIVSTLVFGGCVCIPSEEQKMNDLAGFVREYRVNTLASTPSISRAFDGKSIPSLHTVLLGGEKMLQSDKDQWSDSDVSLFNVYGPTETCIACSLQLISTSTAPDSIGSGTGLSCCRLWIVDAENEKRLVPIGAVGELCVEGPNVARGYLNDSELTESVFATRPAWMQNHSDAHRMYKTGDLVFIHPDGTLRYVGRKDSQVKVRGGYRVELGEVENAILKHTPGWITAAVELLVPKGTERSVLISVLGLGNSIPNDNEPETKRFMQELLSQLQPRLESTLPSYMIPDGYVPLHQLPMNSSGKLDRKALLDMLSSLTMDKLLTYSAESSYEESQNSTPPADPVDDDSHRMLEICAKVLNLKATDMVLDRSFVRNGGDSIAAMQVISQFRDVGKALRVSELLSASSLYEAASAVRDVRSQDRIVPQEQPGHRFKLSPIQKLLMDVAPSPREWNHYNQSFLMRLKIPASHQDWNNAVAWLVERHSMLRARFEQTSSGEWVQFIDPEPSTPYVLNIHEASIGQQVRTSLMDASRKGLNLHQGPLLRVDVFDDVHSQLVFMTIHHLVVDLVSWRIIIRELQQLFTNWLGQPPRLERPFSFQSWVKAQHDHFRDPRFEDPAKTLKADVPPPDFEFWGIDPKSNLHEGSCSQKFTLGSAFTRDLLHGRHHQVLRTEPIDVLLSALVISFKKTFPERGVPTIMNESHGREAWHDGIELSRTVGWFTTLFPVYDPDVSTNDIVNTVMRMKDARKSIASNGWEYFGCRALTDRGEKRFGRDLPAEIAFNYEGSYGTIEQESSILREENWTAGEDIADASPTLPRFTLFEISSSVLSEQLHFTFVWHRAIQHQERVLRWTESFEKTLVQLCSTLRSQSAQLTRSDVPLLDADYPSLAALTRRILAIPNVTCLEDIEAVYPCTPTQKSLALSQARDAGVYQSQMIWKVQGTETQRVDPFTLATAWGQVVARHSALRTVFVEGASENSAFEQVVLRHHKPETIIFTDVDASKVALSHPRQISKRARMAPEHRMIICSGNDGSTFCRLEVTHLLCDGMSIPPLLRDLSLAYGAQLAKSASPRFSDFVSYICDRERHSESISFWERRLSQVKPCLFPTMPDPVLQDNEQRELKLRLDIDYSEIQSSLKKAGLTLPTLFQMVWALTLQRYTGKDHVAFGYIVSGRDAPIEFVDDIIGVLIGVLVKTVDLSIDATVLETMQSIQQDSMECLDNQACSLAEIHHALGIRDGGLFNSGLAFQSPMFQTASALSFRQVLRKDPTEYDIALVIESGDQSIDAILQYQTRSFSDEAASNIAKTAGDIVSKLIHGMENHIVDIPAISPEDETAIWKWNERLIAPAEECAHHAIELSMRAHPHRLALRGWDGDMTYGELNILTHSLATFLVESGVRPESVVPICFPKSNWAVVAMLAVLRAGGCFVMLDPGHPDDRILAIVDEVNPTVIISSKETDARMKASGRSVFCLSTVSATTLPVGDILTTPCPTLKPDDAMYVIFTSGTTGVPKGVVVTHRAFSSGFDEHVRVMCLSPGTRLLQFAAYSFDASVVDVMCTLKVGGCLCTPSDTDRGDIVPFIARTRANWAGWTPSFAALIDPHTVPTLEVLVVAGEMLPRELVDTWAGRVKLLNVYGPTNYVDASNIGCAYRAVTWIVDENNHERLRPVGAIGELLIEGPALARGYLNREDATARSFIRSPSWLRSHRPHSRLYKTGDLARYNLDGSISFIGRKDSQIKINGQRVELGDIEYHLRKCLPAPTPLAVDLMRREPTNLLAAFIVIASAKDGSNDAEDIIAYDPHSLETFRALVQQIRSTSLPLPAYMTPHVYIPLKTLPTTSSGKLDRVMLQRVTSCLSVDTLVSFATDSYRTSVEEYTREERILLELWKRTLGLSTVDLNDNFFSVGGCSLTAIRLSAAARNIGLDLPVVAIFQNPVAVNMAKMIGGSSPVDSEAAVQPMSLLNGFQDCELQLSAMAAECGVPTDTIEDVFPCTPLQESLMAISARGDGLVQPYVTHASFRLPRDMQVPRFLSAWDKVCAQHGILRARILLRPKGALVVVTSTSSLVKVVETPCNDYLEEQRHIPFDYGQPLLRLAVTKDGHFVFSAHHACYDGWSLDIVWNAVARFYHNRTIESPWPPFQRFVQHISLSSSIEDSNRFWKQALQDKDEDLAATFAFPSCPAGHRPVARQRRVYSARIPQVPSYLPNLTTSSVLTAAYAICIAQYGGSTSANFGATVFGRDLPIQDIEKMVGPTLATIPRRISVQSKQTAADFLRYVHEDIVVASMPHSTVSVSQIMQLSVSARQACDFQSTLTIHPKQSKPALEELGVEALPIDTTDFHPYPLVLDCWLGDACEDGCVDISFEMYFDPFCVPEETVSSLLRHLDRTLHGLCEADATDPIASVTSPCAADLNSIIDWASSVPPPVEACIIHTIESNAASYPHRTALTAKEGTWTYAELNEQAEHLARQLANTELGGPDRFVGICFEKSGYAVVAMLAIWKAGGAYVPLDPAHPPTRLLSLIERAGVSLVLTSVTTKQLLVSASGLGVTIVCVERDLFSNTAASEASMSQSVRPSHAAYMIFTSGSTGEPKGVVLEHRALSSSIRSMDSVVPLDTSVRMLQYANFTFDLSVQEIFHTLSTGGLVCMPSDSQRLDGLLDFINAHSITAISLTPSVLRLLQPADVPSVTIVICGGEPLAQSDITTWASVEGLRFVNEYGPTEVCISIARNIMAADTKANMIGKSVAMSAWVISPTTNTLAPIGAIGELYLQGPNIARGYHSDEKRTVEAFLQNPPWLPADHSGTVYRSGDMASYNTDGSLTLLGRRDGQIKIRGQRVETGEIAEWARTCIADGKLPFSNAAVLFYKPPVSTDGKRREPFLVALLESATVSGFVVLHQGDAEKHNLAGHAMQLKQKLRTVLAGYMVPTAYVAFAHLPKTTSGKLNTRLIHDMLEASEGEGSALVGPREAKSPTDSAEHLTPDQCCLRQCWSEVLGRDVNEIGLSDEFFDLGGSSITAIRLVSLIKAKGYALRFRDIMAHQRLDEMSTCLKEEQKQGETEERLDTAEVPGPFELLNPALPEAVLKESLSHYGIDFGLVEDVYPCTPFQESLIAATMRSDQAYMSFHSFGVPDNVDEARMQDIWNQVARQFELLRTRIIPGIGSGPTLQVVLRSFPPWHRVSDASDVTSTVRTETWKGGPLAHMIWISSGRVVLAAHHALYDGQSFSAIWRDIATRILGRPTPSPPVPFRAFIQQLARRNEESSASYWHDRLDGVDYSALPLAQQPADYQPTATCSVKESAQLGSLAAARGSATALIYAAWGLTLAHFSGSRDAVFTAILSGREMLDSTLLAVAGPTMAASPFYVQLEPTTTVDELLNRVSQDLNADMENAHFGLNRIARLNENARQACASESLVVVQPPPDDIENEYANLSSLEFRPLYESQAFLPHAIVLEVQLTHNSSTVSASLAYDSHLLYPRLAQGMMDTFAALLACLSNDSHSTLPLSSLPAASPADLAELRQRARSPVVVDSCAHQLLQTPTANRPAAIAVDAWDGTLTYSELDELSSALAFKLVAKGVKSNRAVPILLGKTKYVPVAMLAVWKAGGFWIPLEVSWPMTRKKIILDKIDIAVMLVSAHTAAMGTDLLMGMKPLVVVDRLDGGVGPNCEAPALVPHFPHPSDLAYVMFTSGSTGTPKGVMVSHRALSSALVALCGHNLVGASSRVAHQTSISFDLALAEIFLVLCAGGTVCIPSDADCLDNLPGFIETARITEIFCTPSLSRLFDPDTLPDLRGLHLGGEPMFDADKYRWCNRVNLNNGFGPTEACIATAIRHIDSANIGTRDVGRGLPHCRLWIAAPLSNGNSLAPIGGIGEVYIEGPSVANGYLGDSKATAEAFLKRIPETWFGSDKSIESLELYPAYRTGDLARYDEHGSLHYVGRKDALQVKLNGQRVELGDIESALTRLLAEEEPGTSTVTVAVDVWESVPGQKMLIGVLAVGKRPDADAYVRKVSDRLRHRLLDVLPRHMQPRAYISLDSLPTTVAGKFDRRALKLYISSLQIASIRALHATDAASEELDLKTDEENLVADLWAATLSVHRQDITRNQNFFASGGDSLSAMRLVSAARQHGFELTTQDLFRQPTLAAIAANLRPFSRLKGDLAQQQNEEVLEDEHQLRSLVWDVVRRGHPTLFPTDASANAENVVFPCLPTQETMMEAGRVVSFVFLLKDTFDLPRFQNAVKRCATHHPIWRTRIVRVGTALHQVIFPSTPSWRFPAGSLEDALEQESRIPMGVGDPLIRFSVVNEGTHLIWTQHHSTYDAWSLSLMFEHLTQTYLDSTYQPASSVLPFHTFATRLHRLARSGESDMTNFWASYFRDSTSTPPLFGYGAIEDPNLDRKAQLKLRLEPNLRDTSATIAEIVTAAWILTLARLAHSRDITIGYVVNGRSSSSPQFWGLESTVGPTLNTIPLRANLSHLLADRHDFIDDRTLLREVASLVHDQILHISMAGRQLDAMSAIRTASPEAESAINSLPLNLVVHLGDQQKAIQGPIEVLDLSLQDARPTISQPKGGFSVEAEVHADNEVEFSIFWDARAVFTHANEVQMVFEALSNLVLWQSTKEIWRNDSKFRKWYTIAVLMLGHAHVIFNSSITTRQSSVRCSAHQLVTSLFTIIPHASSNLNHHVLHQPNQPGPKLSIMEPSSNAGNLILAVGTIVSATVLVFFSLAIHRLYFHPYARYPGPFFAKITSWYSVYHTYIGDLHTDIWMCHEKYGDTVRYGPNRLLVNTETGLRCELRPTNGSSSGNEKAAIYSHGRNVRKSKSYHRISLVKGVEATQSVVNQQTHAKLRRILSQGLSESYLKSFASQIQDVATLFCDRLGGQEAEGERRCVDQDGWTLPKNMAHWCDYFTFDIMSRLVFGSSYDMLSSSENRWIVGAIEGQLRRISFLNQLPEAEDLGLHRLLFSDARRRALGLSRKSKAMMEARTSEKDIKQSTGTTADLFSVLLAAKDPETGESLSQAQLWAESNLLIIAGSDTTSTAMAATFFYLARHPRAYKRVTQEVRRKFNSCREVIQGPDLASCVYLRACITEAMRLSPPASGALWREVLPGGLTIGDMYIPEGLDIGTGVYALNHNGNYFPEPFEFRPERWIPEEVGQEAVTRANSAIATFSIGPRNCIGKSFAFMEMSMAMASVICELDFKVASGDLGRVGEGNGIFKGQYQTTWAFTSLKDGPCVQFKYVDKVQR</sequence>
<dbReference type="PANTHER" id="PTHR45527">
    <property type="entry name" value="NONRIBOSOMAL PEPTIDE SYNTHETASE"/>
    <property type="match status" value="1"/>
</dbReference>
<dbReference type="CDD" id="cd05918">
    <property type="entry name" value="A_NRPS_SidN3_like"/>
    <property type="match status" value="4"/>
</dbReference>
<keyword evidence="15 18" id="KW-0472">Membrane</keyword>
<dbReference type="Proteomes" id="UP000651452">
    <property type="component" value="Unassembled WGS sequence"/>
</dbReference>
<dbReference type="Gene3D" id="2.30.38.10">
    <property type="entry name" value="Luciferase, Domain 3"/>
    <property type="match status" value="2"/>
</dbReference>
<dbReference type="InterPro" id="IPR017972">
    <property type="entry name" value="Cyt_P450_CS"/>
</dbReference>
<dbReference type="CDD" id="cd19542">
    <property type="entry name" value="CT_NRPS-like"/>
    <property type="match status" value="1"/>
</dbReference>
<dbReference type="GO" id="GO:0004497">
    <property type="term" value="F:monooxygenase activity"/>
    <property type="evidence" value="ECO:0007669"/>
    <property type="project" value="UniProtKB-KW"/>
</dbReference>
<reference evidence="20" key="1">
    <citation type="submission" date="2018-12" db="EMBL/GenBank/DDBJ databases">
        <authorList>
            <person name="Syme R.A."/>
            <person name="Farfan-Caceres L."/>
            <person name="Lichtenzveig J."/>
        </authorList>
    </citation>
    <scope>NUCLEOTIDE SEQUENCE</scope>
    <source>
        <strain evidence="20">Al4</strain>
    </source>
</reference>
<dbReference type="NCBIfam" id="TIGR01733">
    <property type="entry name" value="AA-adenyl-dom"/>
    <property type="match status" value="3"/>
</dbReference>
<keyword evidence="10 17" id="KW-0479">Metal-binding</keyword>
<evidence type="ECO:0000256" key="7">
    <source>
        <dbReference type="ARBA" id="ARBA00022598"/>
    </source>
</evidence>
<evidence type="ECO:0000256" key="3">
    <source>
        <dbReference type="ARBA" id="ARBA00004685"/>
    </source>
</evidence>
<comment type="similarity">
    <text evidence="16">Belongs to the NRP synthetase family.</text>
</comment>
<dbReference type="PROSITE" id="PS00455">
    <property type="entry name" value="AMP_BINDING"/>
    <property type="match status" value="3"/>
</dbReference>
<feature type="binding site" description="axial binding residue" evidence="17">
    <location>
        <position position="5583"/>
    </location>
    <ligand>
        <name>heme</name>
        <dbReference type="ChEBI" id="CHEBI:30413"/>
    </ligand>
    <ligandPart>
        <name>Fe</name>
        <dbReference type="ChEBI" id="CHEBI:18248"/>
    </ligandPart>
</feature>
<dbReference type="GO" id="GO:0020037">
    <property type="term" value="F:heme binding"/>
    <property type="evidence" value="ECO:0007669"/>
    <property type="project" value="InterPro"/>
</dbReference>
<comment type="similarity">
    <text evidence="4">Belongs to the cytochrome P450 family.</text>
</comment>
<dbReference type="InterPro" id="IPR000873">
    <property type="entry name" value="AMP-dep_synth/lig_dom"/>
</dbReference>
<evidence type="ECO:0000256" key="6">
    <source>
        <dbReference type="ARBA" id="ARBA00022553"/>
    </source>
</evidence>
<dbReference type="InterPro" id="IPR010071">
    <property type="entry name" value="AA_adenyl_dom"/>
</dbReference>
<dbReference type="Gene3D" id="1.10.630.10">
    <property type="entry name" value="Cytochrome P450"/>
    <property type="match status" value="1"/>
</dbReference>
<keyword evidence="5" id="KW-0596">Phosphopantetheine</keyword>
<evidence type="ECO:0000256" key="10">
    <source>
        <dbReference type="ARBA" id="ARBA00022723"/>
    </source>
</evidence>
<evidence type="ECO:0000256" key="15">
    <source>
        <dbReference type="ARBA" id="ARBA00023136"/>
    </source>
</evidence>
<keyword evidence="13 17" id="KW-0408">Iron</keyword>
<dbReference type="SMART" id="SM00823">
    <property type="entry name" value="PKS_PP"/>
    <property type="match status" value="3"/>
</dbReference>
<keyword evidence="12" id="KW-0560">Oxidoreductase</keyword>
<dbReference type="Gene3D" id="3.30.300.30">
    <property type="match status" value="4"/>
</dbReference>
<proteinExistence type="inferred from homology"/>
<feature type="domain" description="Carrier" evidence="19">
    <location>
        <begin position="4494"/>
        <end position="4567"/>
    </location>
</feature>
<dbReference type="GO" id="GO:0005506">
    <property type="term" value="F:iron ion binding"/>
    <property type="evidence" value="ECO:0007669"/>
    <property type="project" value="InterPro"/>
</dbReference>
<dbReference type="SUPFAM" id="SSF47336">
    <property type="entry name" value="ACP-like"/>
    <property type="match status" value="4"/>
</dbReference>
<dbReference type="Gene3D" id="3.30.559.10">
    <property type="entry name" value="Chloramphenicol acetyltransferase-like domain"/>
    <property type="match status" value="5"/>
</dbReference>
<keyword evidence="7" id="KW-0436">Ligase</keyword>
<dbReference type="InterPro" id="IPR020845">
    <property type="entry name" value="AMP-binding_CS"/>
</dbReference>
<evidence type="ECO:0000256" key="2">
    <source>
        <dbReference type="ARBA" id="ARBA00004370"/>
    </source>
</evidence>
<feature type="domain" description="Carrier" evidence="19">
    <location>
        <begin position="2300"/>
        <end position="2374"/>
    </location>
</feature>
<dbReference type="Pfam" id="PF00550">
    <property type="entry name" value="PP-binding"/>
    <property type="match status" value="4"/>
</dbReference>
<dbReference type="InterPro" id="IPR006162">
    <property type="entry name" value="Ppantetheine_attach_site"/>
</dbReference>
<evidence type="ECO:0000313" key="21">
    <source>
        <dbReference type="Proteomes" id="UP000651452"/>
    </source>
</evidence>
<evidence type="ECO:0000313" key="20">
    <source>
        <dbReference type="EMBL" id="KAF9690430.1"/>
    </source>
</evidence>
<keyword evidence="8 17" id="KW-0349">Heme</keyword>
<dbReference type="GO" id="GO:0016705">
    <property type="term" value="F:oxidoreductase activity, acting on paired donors, with incorporation or reduction of molecular oxygen"/>
    <property type="evidence" value="ECO:0007669"/>
    <property type="project" value="InterPro"/>
</dbReference>
<dbReference type="OrthoDB" id="416786at2759"/>
<keyword evidence="6" id="KW-0597">Phosphoprotein</keyword>
<dbReference type="InterPro" id="IPR042099">
    <property type="entry name" value="ANL_N_sf"/>
</dbReference>
<evidence type="ECO:0000256" key="16">
    <source>
        <dbReference type="ARBA" id="ARBA00029454"/>
    </source>
</evidence>
<dbReference type="Gene3D" id="3.40.50.12780">
    <property type="entry name" value="N-terminal domain of ligase-like"/>
    <property type="match status" value="2"/>
</dbReference>
<dbReference type="Pfam" id="PF00668">
    <property type="entry name" value="Condensation"/>
    <property type="match status" value="5"/>
</dbReference>
<dbReference type="FunFam" id="3.30.300.30:FF:000015">
    <property type="entry name" value="Nonribosomal peptide synthase SidD"/>
    <property type="match status" value="4"/>
</dbReference>
<dbReference type="FunFam" id="3.30.559.30:FF:000002">
    <property type="entry name" value="Nonribosomal peptide synthase Pes1"/>
    <property type="match status" value="1"/>
</dbReference>
<dbReference type="GO" id="GO:1902181">
    <property type="term" value="P:verruculogen biosynthetic process"/>
    <property type="evidence" value="ECO:0007669"/>
    <property type="project" value="UniProtKB-ARBA"/>
</dbReference>
<name>A0A8H7MD79_9PLEO</name>
<dbReference type="InterPro" id="IPR002401">
    <property type="entry name" value="Cyt_P450_E_grp-I"/>
</dbReference>
<dbReference type="InterPro" id="IPR001128">
    <property type="entry name" value="Cyt_P450"/>
</dbReference>
<evidence type="ECO:0000256" key="4">
    <source>
        <dbReference type="ARBA" id="ARBA00010617"/>
    </source>
</evidence>
<dbReference type="NCBIfam" id="NF003417">
    <property type="entry name" value="PRK04813.1"/>
    <property type="match status" value="4"/>
</dbReference>